<dbReference type="PROSITE" id="PS00356">
    <property type="entry name" value="HTH_LACI_1"/>
    <property type="match status" value="1"/>
</dbReference>
<dbReference type="Gene3D" id="1.10.260.40">
    <property type="entry name" value="lambda repressor-like DNA-binding domains"/>
    <property type="match status" value="1"/>
</dbReference>
<sequence>MAVSLKDVANLAGVSATTVSHVMNRTRYVKPETVERVHQALEELGYVNNSAARLLRAGRSFTVGVMVNGYANSFFLEILEGIESVLETENYSMIIGNAEGSTAQESRIQRAVREFASWQVDGVIVFGQSYRENRLLFQKLSCPVVCIETFGGEQADHVMIDGRKACSEAVKAMLASGGKAVGCIGGTPSADTSAERIEGYKTALMAAGIEPRENWIADGGSTLEGGYTAACRLLEREKIDSLLVCNNLMTLGCVKALSEKGKIAGKDIRLVGYDDDGWRAVFHPGVSSIRPPLKKMGTEAARCLVGRMQDPSLPIRKIMLSSQLILRGSEGLQNY</sequence>
<dbReference type="InterPro" id="IPR028082">
    <property type="entry name" value="Peripla_BP_I"/>
</dbReference>
<dbReference type="Proteomes" id="UP001524473">
    <property type="component" value="Unassembled WGS sequence"/>
</dbReference>
<keyword evidence="3" id="KW-0238">DNA-binding</keyword>
<dbReference type="SUPFAM" id="SSF53822">
    <property type="entry name" value="Periplasmic binding protein-like I"/>
    <property type="match status" value="1"/>
</dbReference>
<dbReference type="SUPFAM" id="SSF47413">
    <property type="entry name" value="lambda repressor-like DNA-binding domains"/>
    <property type="match status" value="1"/>
</dbReference>
<feature type="domain" description="HTH cro/C1-type" evidence="6">
    <location>
        <begin position="4"/>
        <end position="47"/>
    </location>
</feature>
<reference evidence="7 8" key="1">
    <citation type="submission" date="2022-06" db="EMBL/GenBank/DDBJ databases">
        <title>Isolation of gut microbiota from human fecal samples.</title>
        <authorList>
            <person name="Pamer E.G."/>
            <person name="Barat B."/>
            <person name="Waligurski E."/>
            <person name="Medina S."/>
            <person name="Paddock L."/>
            <person name="Mostad J."/>
        </authorList>
    </citation>
    <scope>NUCLEOTIDE SEQUENCE [LARGE SCALE GENOMIC DNA]</scope>
    <source>
        <strain evidence="7 8">DFI.9.73</strain>
    </source>
</reference>
<evidence type="ECO:0000256" key="2">
    <source>
        <dbReference type="ARBA" id="ARBA00023015"/>
    </source>
</evidence>
<dbReference type="CDD" id="cd01392">
    <property type="entry name" value="HTH_LacI"/>
    <property type="match status" value="1"/>
</dbReference>
<dbReference type="EMBL" id="JANFZH010000011">
    <property type="protein sequence ID" value="MCQ4839566.1"/>
    <property type="molecule type" value="Genomic_DNA"/>
</dbReference>
<dbReference type="CDD" id="cd06267">
    <property type="entry name" value="PBP1_LacI_sugar_binding-like"/>
    <property type="match status" value="1"/>
</dbReference>
<dbReference type="InterPro" id="IPR000843">
    <property type="entry name" value="HTH_LacI"/>
</dbReference>
<dbReference type="PRINTS" id="PR00036">
    <property type="entry name" value="HTHLACI"/>
</dbReference>
<dbReference type="PANTHER" id="PTHR30146:SF148">
    <property type="entry name" value="HTH-TYPE TRANSCRIPTIONAL REPRESSOR PURR-RELATED"/>
    <property type="match status" value="1"/>
</dbReference>
<evidence type="ECO:0000259" key="6">
    <source>
        <dbReference type="PROSITE" id="PS50943"/>
    </source>
</evidence>
<evidence type="ECO:0000259" key="5">
    <source>
        <dbReference type="PROSITE" id="PS50932"/>
    </source>
</evidence>
<gene>
    <name evidence="7" type="ORF">NE695_06490</name>
</gene>
<evidence type="ECO:0000256" key="4">
    <source>
        <dbReference type="ARBA" id="ARBA00023163"/>
    </source>
</evidence>
<proteinExistence type="predicted"/>
<dbReference type="PANTHER" id="PTHR30146">
    <property type="entry name" value="LACI-RELATED TRANSCRIPTIONAL REPRESSOR"/>
    <property type="match status" value="1"/>
</dbReference>
<dbReference type="InterPro" id="IPR010982">
    <property type="entry name" value="Lambda_DNA-bd_dom_sf"/>
</dbReference>
<dbReference type="InterPro" id="IPR046335">
    <property type="entry name" value="LacI/GalR-like_sensor"/>
</dbReference>
<dbReference type="PROSITE" id="PS50932">
    <property type="entry name" value="HTH_LACI_2"/>
    <property type="match status" value="1"/>
</dbReference>
<evidence type="ECO:0000256" key="3">
    <source>
        <dbReference type="ARBA" id="ARBA00023125"/>
    </source>
</evidence>
<evidence type="ECO:0000256" key="1">
    <source>
        <dbReference type="ARBA" id="ARBA00022491"/>
    </source>
</evidence>
<keyword evidence="1" id="KW-0678">Repressor</keyword>
<comment type="caution">
    <text evidence="7">The sequence shown here is derived from an EMBL/GenBank/DDBJ whole genome shotgun (WGS) entry which is preliminary data.</text>
</comment>
<accession>A0ABT1RY32</accession>
<dbReference type="PROSITE" id="PS50943">
    <property type="entry name" value="HTH_CROC1"/>
    <property type="match status" value="1"/>
</dbReference>
<dbReference type="SMART" id="SM00354">
    <property type="entry name" value="HTH_LACI"/>
    <property type="match status" value="1"/>
</dbReference>
<dbReference type="RefSeq" id="WP_066864485.1">
    <property type="nucleotide sequence ID" value="NZ_CABKVV010000014.1"/>
</dbReference>
<evidence type="ECO:0000313" key="7">
    <source>
        <dbReference type="EMBL" id="MCQ4839566.1"/>
    </source>
</evidence>
<keyword evidence="8" id="KW-1185">Reference proteome</keyword>
<feature type="domain" description="HTH lacI-type" evidence="5">
    <location>
        <begin position="3"/>
        <end position="57"/>
    </location>
</feature>
<dbReference type="InterPro" id="IPR001387">
    <property type="entry name" value="Cro/C1-type_HTH"/>
</dbReference>
<dbReference type="Gene3D" id="3.40.50.2300">
    <property type="match status" value="2"/>
</dbReference>
<evidence type="ECO:0000313" key="8">
    <source>
        <dbReference type="Proteomes" id="UP001524473"/>
    </source>
</evidence>
<name>A0ABT1RY32_9FIRM</name>
<keyword evidence="4" id="KW-0804">Transcription</keyword>
<organism evidence="7 8">
    <name type="scientific">Neglectibacter timonensis</name>
    <dbReference type="NCBI Taxonomy" id="1776382"/>
    <lineage>
        <taxon>Bacteria</taxon>
        <taxon>Bacillati</taxon>
        <taxon>Bacillota</taxon>
        <taxon>Clostridia</taxon>
        <taxon>Eubacteriales</taxon>
        <taxon>Oscillospiraceae</taxon>
        <taxon>Neglectibacter</taxon>
    </lineage>
</organism>
<dbReference type="Pfam" id="PF00356">
    <property type="entry name" value="LacI"/>
    <property type="match status" value="1"/>
</dbReference>
<dbReference type="GeneID" id="90532569"/>
<protein>
    <submittedName>
        <fullName evidence="7">LacI family transcriptional regulator</fullName>
    </submittedName>
</protein>
<keyword evidence="2" id="KW-0805">Transcription regulation</keyword>
<dbReference type="Pfam" id="PF13377">
    <property type="entry name" value="Peripla_BP_3"/>
    <property type="match status" value="1"/>
</dbReference>